<evidence type="ECO:0000313" key="2">
    <source>
        <dbReference type="Proteomes" id="UP001139994"/>
    </source>
</evidence>
<accession>A0ABT2VEZ7</accession>
<dbReference type="SUPFAM" id="SSF56399">
    <property type="entry name" value="ADP-ribosylation"/>
    <property type="match status" value="1"/>
</dbReference>
<dbReference type="Gene3D" id="2.180.10.10">
    <property type="entry name" value="RHS repeat-associated core"/>
    <property type="match status" value="1"/>
</dbReference>
<reference evidence="1" key="3">
    <citation type="journal article" date="2023" name="mSystems">
        <title>Charting the Lipopeptidome of Nonpathogenic Pseudomonas.</title>
        <authorList>
            <person name="Cesa-Luna C."/>
            <person name="Geudens N."/>
            <person name="Girard L."/>
            <person name="De Roo V."/>
            <person name="Maklad H.R."/>
            <person name="Martins J.C."/>
            <person name="Hofte M."/>
            <person name="De Mot R."/>
        </authorList>
    </citation>
    <scope>NUCLEOTIDE SEQUENCE</scope>
    <source>
        <strain evidence="1">COR51</strain>
    </source>
</reference>
<dbReference type="Proteomes" id="UP001139994">
    <property type="component" value="Unassembled WGS sequence"/>
</dbReference>
<gene>
    <name evidence="1" type="ORF">OC929_19630</name>
</gene>
<reference evidence="1" key="2">
    <citation type="submission" date="2022-09" db="EMBL/GenBank/DDBJ databases">
        <authorList>
            <person name="Cesa-Luna C."/>
            <person name="Girard L."/>
            <person name="Lood C."/>
            <person name="Hofte M."/>
            <person name="De Mot R."/>
        </authorList>
    </citation>
    <scope>NUCLEOTIDE SEQUENCE</scope>
    <source>
        <strain evidence="1">COR51</strain>
    </source>
</reference>
<dbReference type="NCBIfam" id="TIGR03696">
    <property type="entry name" value="Rhs_assc_core"/>
    <property type="match status" value="1"/>
</dbReference>
<reference evidence="1" key="1">
    <citation type="journal article" date="2022" name="Microbiol. Spectr.">
        <title>An Nuclear Magnetic Resonance Fingerprint Matching Approach for the Identification and Structural Re-Evaluation of Pseudomonas Lipopeptides.</title>
        <authorList>
            <person name="De Roo V."/>
            <person name="Verleysen Y."/>
            <person name="Kovacs B."/>
            <person name="De Vleeschouwer M."/>
            <person name="Muangkaew P."/>
            <person name="Girard L."/>
            <person name="Hofte M."/>
            <person name="De Mot R."/>
            <person name="Madder A."/>
            <person name="Geudens N."/>
            <person name="Martins J.C."/>
        </authorList>
    </citation>
    <scope>NUCLEOTIDE SEQUENCE</scope>
    <source>
        <strain evidence="1">COR51</strain>
    </source>
</reference>
<dbReference type="EMBL" id="JAOSLA010000037">
    <property type="protein sequence ID" value="MCU7240270.1"/>
    <property type="molecule type" value="Genomic_DNA"/>
</dbReference>
<proteinExistence type="predicted"/>
<dbReference type="RefSeq" id="WP_262952377.1">
    <property type="nucleotide sequence ID" value="NZ_JAOSLA010000037.1"/>
</dbReference>
<comment type="caution">
    <text evidence="1">The sequence shown here is derived from an EMBL/GenBank/DDBJ whole genome shotgun (WGS) entry which is preliminary data.</text>
</comment>
<protein>
    <submittedName>
        <fullName evidence="1">RHS repeat-associated core domain-containing protein</fullName>
    </submittedName>
</protein>
<name>A0ABT2VEZ7_9PSED</name>
<dbReference type="InterPro" id="IPR022385">
    <property type="entry name" value="Rhs_assc_core"/>
</dbReference>
<organism evidence="1 2">
    <name type="scientific">Pseudomonas peradeniyensis</name>
    <dbReference type="NCBI Taxonomy" id="2745488"/>
    <lineage>
        <taxon>Bacteria</taxon>
        <taxon>Pseudomonadati</taxon>
        <taxon>Pseudomonadota</taxon>
        <taxon>Gammaproteobacteria</taxon>
        <taxon>Pseudomonadales</taxon>
        <taxon>Pseudomonadaceae</taxon>
        <taxon>Pseudomonas</taxon>
    </lineage>
</organism>
<evidence type="ECO:0000313" key="1">
    <source>
        <dbReference type="EMBL" id="MCU7240270.1"/>
    </source>
</evidence>
<keyword evidence="2" id="KW-1185">Reference proteome</keyword>
<sequence>MPPSKAMSQSLPASSDTTITLALLKVDSHESVLQTSRSASTRTYNAYGYHHPEIPASAVLAFNGKPFDPKIGNYLLGNGHRAFSPVLMRFQSPDAFSPFNAGGINAYAYCSGDPINRIDPSGNNWLSRMVNKWQLKNMPPLTDVKAGKLASERMELNTYLESRQAQVSIIKHADFFNEPHINNSLHSHKWVLTQDRTLIVGSYHNSPEVEPSHSAFLAIAAQAGLTRTNVVAAGMLEKKGNTVQLTNVSGHFLPAESTLKPAANFIKNLKGWKASNLKVEVVRRDLS</sequence>